<dbReference type="CDD" id="cd08586">
    <property type="entry name" value="PI-PLCc_BcPLC_like"/>
    <property type="match status" value="1"/>
</dbReference>
<dbReference type="Pfam" id="PF00388">
    <property type="entry name" value="PI-PLC-X"/>
    <property type="match status" value="1"/>
</dbReference>
<evidence type="ECO:0000313" key="2">
    <source>
        <dbReference type="EMBL" id="KEF52862.1"/>
    </source>
</evidence>
<dbReference type="InterPro" id="IPR051057">
    <property type="entry name" value="PI-PLC_domain"/>
</dbReference>
<dbReference type="HOGENOM" id="CLU_024117_2_0_1"/>
<accession>A0A072NZL8</accession>
<organism evidence="2 3">
    <name type="scientific">Exophiala aquamarina CBS 119918</name>
    <dbReference type="NCBI Taxonomy" id="1182545"/>
    <lineage>
        <taxon>Eukaryota</taxon>
        <taxon>Fungi</taxon>
        <taxon>Dikarya</taxon>
        <taxon>Ascomycota</taxon>
        <taxon>Pezizomycotina</taxon>
        <taxon>Eurotiomycetes</taxon>
        <taxon>Chaetothyriomycetidae</taxon>
        <taxon>Chaetothyriales</taxon>
        <taxon>Herpotrichiellaceae</taxon>
        <taxon>Exophiala</taxon>
    </lineage>
</organism>
<dbReference type="PANTHER" id="PTHR13593">
    <property type="match status" value="1"/>
</dbReference>
<dbReference type="VEuPathDB" id="FungiDB:A1O9_11279"/>
<dbReference type="SUPFAM" id="SSF51695">
    <property type="entry name" value="PLC-like phosphodiesterases"/>
    <property type="match status" value="1"/>
</dbReference>
<dbReference type="SMART" id="SM00148">
    <property type="entry name" value="PLCXc"/>
    <property type="match status" value="1"/>
</dbReference>
<protein>
    <submittedName>
        <fullName evidence="2">1-phosphatidylinositol phosphodiesterase</fullName>
    </submittedName>
</protein>
<evidence type="ECO:0000313" key="3">
    <source>
        <dbReference type="Proteomes" id="UP000027920"/>
    </source>
</evidence>
<evidence type="ECO:0000259" key="1">
    <source>
        <dbReference type="SMART" id="SM00148"/>
    </source>
</evidence>
<comment type="caution">
    <text evidence="2">The sequence shown here is derived from an EMBL/GenBank/DDBJ whole genome shotgun (WGS) entry which is preliminary data.</text>
</comment>
<dbReference type="GO" id="GO:0008081">
    <property type="term" value="F:phosphoric diester hydrolase activity"/>
    <property type="evidence" value="ECO:0007669"/>
    <property type="project" value="InterPro"/>
</dbReference>
<dbReference type="STRING" id="1182545.A0A072NZL8"/>
<dbReference type="Proteomes" id="UP000027920">
    <property type="component" value="Unassembled WGS sequence"/>
</dbReference>
<dbReference type="Gene3D" id="3.20.20.190">
    <property type="entry name" value="Phosphatidylinositol (PI) phosphodiesterase"/>
    <property type="match status" value="1"/>
</dbReference>
<feature type="domain" description="Phosphatidylinositol-specific phospholipase C X" evidence="1">
    <location>
        <begin position="168"/>
        <end position="313"/>
    </location>
</feature>
<dbReference type="GO" id="GO:0006629">
    <property type="term" value="P:lipid metabolic process"/>
    <property type="evidence" value="ECO:0007669"/>
    <property type="project" value="InterPro"/>
</dbReference>
<sequence length="480" mass="54180">MAPNVTIRNISNNPLTLVQVEHFEPHREEKGDLLMSNVTMALGNVTNTLGLTNTRTRKDVPEIDADAKPFESRNLDIKLPPFSIVNTDIRATINKPDERLRLTFRTELGGKHQLYCPVPTQQTASLVALADNPKYRFTGIYLTQHSYVTLFNTSNLESWMRNIPDFTPLGALSIPGSHNSPTCYPAPPSVRCQAVSPKEQLKNGFRFFDIRVQVPEPFNAGSDHLNLVHSAFPISLTGHKHFRDLYNDILRFLKDNPTETLVLSLKREGTGKGTDEQLSRILKNHYLKDREWFTEPRVPTLGEARGKIVLFRRFGLEEELRKEWNGRGLGIDAQNWADNTPNATCPSGDVVVQDFYEVLERPSIDKKITYARDHLERSGCCPFFPNDRQKTEGKKVPLHVNFLSASNFWKVDTWPQKIAAEVNPAITEHLCRNHQLGDGGRVKDGNWSTGIVVTDWVGLGGDWDLARAVVGMNAKLVNHD</sequence>
<dbReference type="OrthoDB" id="1046782at2759"/>
<dbReference type="AlphaFoldDB" id="A0A072NZL8"/>
<dbReference type="InterPro" id="IPR000909">
    <property type="entry name" value="PLipase_C_PInositol-sp_X_dom"/>
</dbReference>
<keyword evidence="3" id="KW-1185">Reference proteome</keyword>
<reference evidence="2 3" key="1">
    <citation type="submission" date="2013-03" db="EMBL/GenBank/DDBJ databases">
        <title>The Genome Sequence of Exophiala aquamarina CBS 119918.</title>
        <authorList>
            <consortium name="The Broad Institute Genomics Platform"/>
            <person name="Cuomo C."/>
            <person name="de Hoog S."/>
            <person name="Gorbushina A."/>
            <person name="Walker B."/>
            <person name="Young S.K."/>
            <person name="Zeng Q."/>
            <person name="Gargeya S."/>
            <person name="Fitzgerald M."/>
            <person name="Haas B."/>
            <person name="Abouelleil A."/>
            <person name="Allen A.W."/>
            <person name="Alvarado L."/>
            <person name="Arachchi H.M."/>
            <person name="Berlin A.M."/>
            <person name="Chapman S.B."/>
            <person name="Gainer-Dewar J."/>
            <person name="Goldberg J."/>
            <person name="Griggs A."/>
            <person name="Gujja S."/>
            <person name="Hansen M."/>
            <person name="Howarth C."/>
            <person name="Imamovic A."/>
            <person name="Ireland A."/>
            <person name="Larimer J."/>
            <person name="McCowan C."/>
            <person name="Murphy C."/>
            <person name="Pearson M."/>
            <person name="Poon T.W."/>
            <person name="Priest M."/>
            <person name="Roberts A."/>
            <person name="Saif S."/>
            <person name="Shea T."/>
            <person name="Sisk P."/>
            <person name="Sykes S."/>
            <person name="Wortman J."/>
            <person name="Nusbaum C."/>
            <person name="Birren B."/>
        </authorList>
    </citation>
    <scope>NUCLEOTIDE SEQUENCE [LARGE SCALE GENOMIC DNA]</scope>
    <source>
        <strain evidence="2 3">CBS 119918</strain>
    </source>
</reference>
<dbReference type="PANTHER" id="PTHR13593:SF113">
    <property type="entry name" value="SI:DKEY-266F7.9"/>
    <property type="match status" value="1"/>
</dbReference>
<dbReference type="GeneID" id="25286179"/>
<dbReference type="RefSeq" id="XP_013255452.1">
    <property type="nucleotide sequence ID" value="XM_013399998.1"/>
</dbReference>
<dbReference type="EMBL" id="AMGV01000016">
    <property type="protein sequence ID" value="KEF52862.1"/>
    <property type="molecule type" value="Genomic_DNA"/>
</dbReference>
<name>A0A072NZL8_9EURO</name>
<gene>
    <name evidence="2" type="ORF">A1O9_11279</name>
</gene>
<proteinExistence type="predicted"/>
<dbReference type="InterPro" id="IPR017946">
    <property type="entry name" value="PLC-like_Pdiesterase_TIM-brl"/>
</dbReference>
<dbReference type="PROSITE" id="PS50007">
    <property type="entry name" value="PIPLC_X_DOMAIN"/>
    <property type="match status" value="1"/>
</dbReference>